<evidence type="ECO:0008006" key="7">
    <source>
        <dbReference type="Google" id="ProtNLM"/>
    </source>
</evidence>
<sequence>MKNLIKNAITVLVLAATMSTSLYAQDTKEMSKMMQDEQKKEQVYTAIMQDPELKKEMMQRMMKDAKKDSTSCNMMGDMMMKDNHMQDMMMGKMMDGASKDDGMCKKMCMMMMDNDRMMNMMDKMKDEKSNSPKKKNDASIKKGHNMKMHKKESR</sequence>
<evidence type="ECO:0000313" key="4">
    <source>
        <dbReference type="EMBL" id="SHL51067.1"/>
    </source>
</evidence>
<protein>
    <recommendedName>
        <fullName evidence="7">Pentapeptide MXKDX repeat protein</fullName>
    </recommendedName>
</protein>
<dbReference type="RefSeq" id="WP_072882291.1">
    <property type="nucleotide sequence ID" value="NZ_FOKU01000010.1"/>
</dbReference>
<evidence type="ECO:0000256" key="1">
    <source>
        <dbReference type="SAM" id="MobiDB-lite"/>
    </source>
</evidence>
<feature type="signal peptide" evidence="2">
    <location>
        <begin position="1"/>
        <end position="24"/>
    </location>
</feature>
<evidence type="ECO:0000313" key="6">
    <source>
        <dbReference type="Proteomes" id="UP000198940"/>
    </source>
</evidence>
<accession>A0A1M7B7Z9</accession>
<evidence type="ECO:0000313" key="3">
    <source>
        <dbReference type="EMBL" id="SFC38411.1"/>
    </source>
</evidence>
<name>A0A1M7B7Z9_9FLAO</name>
<organism evidence="4 5">
    <name type="scientific">Flagellimonas taeanensis</name>
    <dbReference type="NCBI Taxonomy" id="1005926"/>
    <lineage>
        <taxon>Bacteria</taxon>
        <taxon>Pseudomonadati</taxon>
        <taxon>Bacteroidota</taxon>
        <taxon>Flavobacteriia</taxon>
        <taxon>Flavobacteriales</taxon>
        <taxon>Flavobacteriaceae</taxon>
        <taxon>Flagellimonas</taxon>
    </lineage>
</organism>
<comment type="caution">
    <text evidence="4">The sequence shown here is derived from an EMBL/GenBank/DDBJ whole genome shotgun (WGS) entry which is preliminary data.</text>
</comment>
<dbReference type="OrthoDB" id="9979936at2"/>
<feature type="chain" id="PRO_5009924020" description="Pentapeptide MXKDX repeat protein" evidence="2">
    <location>
        <begin position="25"/>
        <end position="154"/>
    </location>
</feature>
<dbReference type="Proteomes" id="UP000184031">
    <property type="component" value="Unassembled WGS sequence"/>
</dbReference>
<gene>
    <name evidence="3" type="ORF">SAMN04487891_11055</name>
    <name evidence="4" type="ORF">SAMN05216293_3614</name>
</gene>
<keyword evidence="2" id="KW-0732">Signal</keyword>
<feature type="region of interest" description="Disordered" evidence="1">
    <location>
        <begin position="122"/>
        <end position="154"/>
    </location>
</feature>
<dbReference type="STRING" id="1055723.SAMN05216293_3614"/>
<dbReference type="EMBL" id="FOKU01000010">
    <property type="protein sequence ID" value="SFC38411.1"/>
    <property type="molecule type" value="Genomic_DNA"/>
</dbReference>
<evidence type="ECO:0000256" key="2">
    <source>
        <dbReference type="SAM" id="SignalP"/>
    </source>
</evidence>
<proteinExistence type="predicted"/>
<dbReference type="Proteomes" id="UP000198940">
    <property type="component" value="Unassembled WGS sequence"/>
</dbReference>
<reference evidence="4 5" key="1">
    <citation type="submission" date="2016-11" db="EMBL/GenBank/DDBJ databases">
        <authorList>
            <person name="Varghese N."/>
            <person name="Submissions S."/>
        </authorList>
    </citation>
    <scope>NUCLEOTIDE SEQUENCE [LARGE SCALE GENOMIC DNA]</scope>
    <source>
        <strain evidence="4 5">CGMCC 1.12174</strain>
        <strain evidence="3 6">DSM 26351</strain>
    </source>
</reference>
<feature type="compositionally biased region" description="Basic residues" evidence="1">
    <location>
        <begin position="141"/>
        <end position="154"/>
    </location>
</feature>
<dbReference type="EMBL" id="FRAT01000011">
    <property type="protein sequence ID" value="SHL51067.1"/>
    <property type="molecule type" value="Genomic_DNA"/>
</dbReference>
<dbReference type="AlphaFoldDB" id="A0A1M7B7Z9"/>
<evidence type="ECO:0000313" key="5">
    <source>
        <dbReference type="Proteomes" id="UP000184031"/>
    </source>
</evidence>
<feature type="compositionally biased region" description="Basic and acidic residues" evidence="1">
    <location>
        <begin position="122"/>
        <end position="140"/>
    </location>
</feature>
<keyword evidence="6" id="KW-1185">Reference proteome</keyword>